<reference evidence="1 2" key="1">
    <citation type="journal article" date="2016" name="PLoS ONE">
        <title>Complete Genome Sequence and Comparative Genomics of a Novel Myxobacterium Myxococcus hansupus.</title>
        <authorList>
            <person name="Sharma G."/>
            <person name="Narwani T."/>
            <person name="Subramanian S."/>
        </authorList>
    </citation>
    <scope>NUCLEOTIDE SEQUENCE [LARGE SCALE GENOMIC DNA]</scope>
    <source>
        <strain evidence="2">mixupus</strain>
    </source>
</reference>
<name>A0A0H4WUE7_9BACT</name>
<accession>A0A0H4WUE7</accession>
<organism evidence="1 2">
    <name type="scientific">Pseudomyxococcus hansupus</name>
    <dbReference type="NCBI Taxonomy" id="1297742"/>
    <lineage>
        <taxon>Bacteria</taxon>
        <taxon>Pseudomonadati</taxon>
        <taxon>Myxococcota</taxon>
        <taxon>Myxococcia</taxon>
        <taxon>Myxococcales</taxon>
        <taxon>Cystobacterineae</taxon>
        <taxon>Myxococcaceae</taxon>
        <taxon>Pseudomyxococcus</taxon>
    </lineage>
</organism>
<dbReference type="EMBL" id="CP012109">
    <property type="protein sequence ID" value="AKQ64930.1"/>
    <property type="molecule type" value="Genomic_DNA"/>
</dbReference>
<dbReference type="PROSITE" id="PS51257">
    <property type="entry name" value="PROKAR_LIPOPROTEIN"/>
    <property type="match status" value="1"/>
</dbReference>
<keyword evidence="2" id="KW-1185">Reference proteome</keyword>
<evidence type="ECO:0000313" key="1">
    <source>
        <dbReference type="EMBL" id="AKQ64930.1"/>
    </source>
</evidence>
<dbReference type="PATRIC" id="fig|1297742.4.peg.1865"/>
<protein>
    <recommendedName>
        <fullName evidence="3">Lipoprotein</fullName>
    </recommendedName>
</protein>
<evidence type="ECO:0008006" key="3">
    <source>
        <dbReference type="Google" id="ProtNLM"/>
    </source>
</evidence>
<dbReference type="KEGG" id="mym:A176_001842"/>
<sequence>MKTHVFFKTAALCLALLGTLTGCESNGSRPSAAPPSPCS</sequence>
<evidence type="ECO:0000313" key="2">
    <source>
        <dbReference type="Proteomes" id="UP000009026"/>
    </source>
</evidence>
<dbReference type="AlphaFoldDB" id="A0A0H4WUE7"/>
<gene>
    <name evidence="1" type="ORF">A176_001842</name>
</gene>
<proteinExistence type="predicted"/>
<dbReference type="Proteomes" id="UP000009026">
    <property type="component" value="Chromosome"/>
</dbReference>